<evidence type="ECO:0000313" key="3">
    <source>
        <dbReference type="Proteomes" id="UP001172155"/>
    </source>
</evidence>
<proteinExistence type="predicted"/>
<comment type="caution">
    <text evidence="2">The sequence shown here is derived from an EMBL/GenBank/DDBJ whole genome shotgun (WGS) entry which is preliminary data.</text>
</comment>
<evidence type="ECO:0000256" key="1">
    <source>
        <dbReference type="SAM" id="MobiDB-lite"/>
    </source>
</evidence>
<feature type="compositionally biased region" description="Basic and acidic residues" evidence="1">
    <location>
        <begin position="213"/>
        <end position="227"/>
    </location>
</feature>
<gene>
    <name evidence="2" type="ORF">B0T18DRAFT_219019</name>
</gene>
<organism evidence="2 3">
    <name type="scientific">Schizothecium vesticola</name>
    <dbReference type="NCBI Taxonomy" id="314040"/>
    <lineage>
        <taxon>Eukaryota</taxon>
        <taxon>Fungi</taxon>
        <taxon>Dikarya</taxon>
        <taxon>Ascomycota</taxon>
        <taxon>Pezizomycotina</taxon>
        <taxon>Sordariomycetes</taxon>
        <taxon>Sordariomycetidae</taxon>
        <taxon>Sordariales</taxon>
        <taxon>Schizotheciaceae</taxon>
        <taxon>Schizothecium</taxon>
    </lineage>
</organism>
<reference evidence="2" key="1">
    <citation type="submission" date="2023-06" db="EMBL/GenBank/DDBJ databases">
        <title>Genome-scale phylogeny and comparative genomics of the fungal order Sordariales.</title>
        <authorList>
            <consortium name="Lawrence Berkeley National Laboratory"/>
            <person name="Hensen N."/>
            <person name="Bonometti L."/>
            <person name="Westerberg I."/>
            <person name="Brannstrom I.O."/>
            <person name="Guillou S."/>
            <person name="Cros-Aarteil S."/>
            <person name="Calhoun S."/>
            <person name="Haridas S."/>
            <person name="Kuo A."/>
            <person name="Mondo S."/>
            <person name="Pangilinan J."/>
            <person name="Riley R."/>
            <person name="LaButti K."/>
            <person name="Andreopoulos B."/>
            <person name="Lipzen A."/>
            <person name="Chen C."/>
            <person name="Yanf M."/>
            <person name="Daum C."/>
            <person name="Ng V."/>
            <person name="Clum A."/>
            <person name="Steindorff A."/>
            <person name="Ohm R."/>
            <person name="Martin F."/>
            <person name="Silar P."/>
            <person name="Natvig D."/>
            <person name="Lalanne C."/>
            <person name="Gautier V."/>
            <person name="Ament-velasquez S.L."/>
            <person name="Kruys A."/>
            <person name="Hutchinson M.I."/>
            <person name="Powell A.J."/>
            <person name="Barry K."/>
            <person name="Miller A.N."/>
            <person name="Grigoriev I.V."/>
            <person name="Debuchy R."/>
            <person name="Gladieux P."/>
            <person name="Thoren M.H."/>
            <person name="Johannesson H."/>
        </authorList>
    </citation>
    <scope>NUCLEOTIDE SEQUENCE</scope>
    <source>
        <strain evidence="2">SMH3187-1</strain>
    </source>
</reference>
<feature type="region of interest" description="Disordered" evidence="1">
    <location>
        <begin position="196"/>
        <end position="227"/>
    </location>
</feature>
<protein>
    <submittedName>
        <fullName evidence="2">Uncharacterized protein</fullName>
    </submittedName>
</protein>
<sequence>MLSRDEMESFLQQKETWRSWRAPKMTSHGSPAGLGLRPATALCWSREELQQAGASAEAKQPMLGCDVGVGAVNRDPSLRSSVAPRKQVVWGADSFFRRGLRIEGMVVFGQEDVLRSLWLDPGLGEGNSCLQPPCNRESGTAVEKQAWRAWSRGAPGRRCRANSGHSSLGAKPPPQSNVGEEAIQFLALTSLPRPCTRQRRSGWCVPTGTRQPEGCEGRERETVEETT</sequence>
<dbReference type="EMBL" id="JAUKUD010000006">
    <property type="protein sequence ID" value="KAK0740869.1"/>
    <property type="molecule type" value="Genomic_DNA"/>
</dbReference>
<accession>A0AA40EKC8</accession>
<dbReference type="Proteomes" id="UP001172155">
    <property type="component" value="Unassembled WGS sequence"/>
</dbReference>
<feature type="region of interest" description="Disordered" evidence="1">
    <location>
        <begin position="153"/>
        <end position="177"/>
    </location>
</feature>
<evidence type="ECO:0000313" key="2">
    <source>
        <dbReference type="EMBL" id="KAK0740869.1"/>
    </source>
</evidence>
<dbReference type="AlphaFoldDB" id="A0AA40EKC8"/>
<name>A0AA40EKC8_9PEZI</name>
<keyword evidence="3" id="KW-1185">Reference proteome</keyword>